<keyword evidence="8" id="KW-1185">Reference proteome</keyword>
<comment type="similarity">
    <text evidence="6">Belongs to the LPG synthase family.</text>
</comment>
<keyword evidence="3 6" id="KW-0812">Transmembrane</keyword>
<keyword evidence="2" id="KW-1003">Cell membrane</keyword>
<dbReference type="GO" id="GO:0050071">
    <property type="term" value="F:phosphatidylglycerol lysyltransferase activity"/>
    <property type="evidence" value="ECO:0007669"/>
    <property type="project" value="UniProtKB-EC"/>
</dbReference>
<name>A0A0L0W8T0_GOTPU</name>
<organism evidence="7 8">
    <name type="scientific">Gottschalkia purinilytica</name>
    <name type="common">Clostridium purinilyticum</name>
    <dbReference type="NCBI Taxonomy" id="1503"/>
    <lineage>
        <taxon>Bacteria</taxon>
        <taxon>Bacillati</taxon>
        <taxon>Bacillota</taxon>
        <taxon>Tissierellia</taxon>
        <taxon>Tissierellales</taxon>
        <taxon>Gottschalkiaceae</taxon>
        <taxon>Gottschalkia</taxon>
    </lineage>
</organism>
<keyword evidence="6" id="KW-0443">Lipid metabolism</keyword>
<feature type="transmembrane region" description="Helical" evidence="6">
    <location>
        <begin position="114"/>
        <end position="133"/>
    </location>
</feature>
<sequence>MVGLILTVAILWWADFGKIYRNILSFDYVLVIEACLLQVITIILLNIQWYTISIQMGEKIPFKRILNINMAGTFTESITPSVKAGGELAKIIMLKNEIGLSGSKATAIVGVQKVVSFISFLALNLISIFWFLTTTNIDKPYITRIIIISFIALILIFGFIIIIMVYPNIINFLLKIISMKDERKQKVSENISKFSNSFRSAIKDKKLLISQLLLSLVIWEFFAIKAYFIAKGLNLDIGFISISVITYLTYMVGMLPLLPGGAGTFEGSMMLFLIPLGVSSDKGMSLAIVFRFVTFWFVFITSALYLGIRYIYNIIKKVKYTKYST</sequence>
<keyword evidence="4 6" id="KW-1133">Transmembrane helix</keyword>
<dbReference type="GO" id="GO:0046677">
    <property type="term" value="P:response to antibiotic"/>
    <property type="evidence" value="ECO:0007669"/>
    <property type="project" value="UniProtKB-KW"/>
</dbReference>
<dbReference type="AlphaFoldDB" id="A0A0L0W8T0"/>
<dbReference type="InterPro" id="IPR022791">
    <property type="entry name" value="L-PG_synthase/AglD"/>
</dbReference>
<comment type="caution">
    <text evidence="7">The sequence shown here is derived from an EMBL/GenBank/DDBJ whole genome shotgun (WGS) entry which is preliminary data.</text>
</comment>
<evidence type="ECO:0000313" key="7">
    <source>
        <dbReference type="EMBL" id="KNF07851.1"/>
    </source>
</evidence>
<evidence type="ECO:0000256" key="1">
    <source>
        <dbReference type="ARBA" id="ARBA00004651"/>
    </source>
</evidence>
<accession>A0A0L0W8T0</accession>
<evidence type="ECO:0000256" key="2">
    <source>
        <dbReference type="ARBA" id="ARBA00022475"/>
    </source>
</evidence>
<dbReference type="NCBIfam" id="TIGR00374">
    <property type="entry name" value="flippase-like domain"/>
    <property type="match status" value="1"/>
</dbReference>
<dbReference type="PANTHER" id="PTHR39087:SF2">
    <property type="entry name" value="UPF0104 MEMBRANE PROTEIN MJ1595"/>
    <property type="match status" value="1"/>
</dbReference>
<comment type="function">
    <text evidence="6">Catalyzes the transfer of a lysyl group from L-lysyl-tRNA(Lys) to membrane-bound phosphatidylglycerol (PG), which produces lysylphosphatidylglycerol (LPG), a major component of the bacterial membrane with a positive net charge. LPG synthesis contributes to bacterial virulence as it is involved in the resistance mechanism against cationic antimicrobial peptides (CAMP) produces by the host's immune system (defensins, cathelicidins) and by the competing microorganisms.</text>
</comment>
<keyword evidence="6" id="KW-0046">Antibiotic resistance</keyword>
<feature type="transmembrane region" description="Helical" evidence="6">
    <location>
        <begin position="207"/>
        <end position="227"/>
    </location>
</feature>
<dbReference type="STRING" id="1503.CLPU_11c00190"/>
<keyword evidence="6" id="KW-0808">Transferase</keyword>
<keyword evidence="5 6" id="KW-0472">Membrane</keyword>
<evidence type="ECO:0000256" key="4">
    <source>
        <dbReference type="ARBA" id="ARBA00022989"/>
    </source>
</evidence>
<proteinExistence type="inferred from homology"/>
<dbReference type="PANTHER" id="PTHR39087">
    <property type="entry name" value="UPF0104 MEMBRANE PROTEIN MJ1595"/>
    <property type="match status" value="1"/>
</dbReference>
<feature type="transmembrane region" description="Helical" evidence="6">
    <location>
        <begin position="145"/>
        <end position="174"/>
    </location>
</feature>
<dbReference type="EC" id="2.3.2.3" evidence="6"/>
<feature type="transmembrane region" description="Helical" evidence="6">
    <location>
        <begin position="233"/>
        <end position="250"/>
    </location>
</feature>
<evidence type="ECO:0000256" key="3">
    <source>
        <dbReference type="ARBA" id="ARBA00022692"/>
    </source>
</evidence>
<comment type="catalytic activity">
    <reaction evidence="6">
        <text>L-lysyl-tRNA(Lys) + a 1,2-diacyl-sn-glycero-3-phospho-(1'-sn-glycerol) = a 1,2-diacyl-sn-glycero-3-phospho-1'-(3'-O-L-lysyl)-sn-glycerol + tRNA(Lys)</text>
        <dbReference type="Rhea" id="RHEA:10668"/>
        <dbReference type="Rhea" id="RHEA-COMP:9696"/>
        <dbReference type="Rhea" id="RHEA-COMP:9697"/>
        <dbReference type="ChEBI" id="CHEBI:64716"/>
        <dbReference type="ChEBI" id="CHEBI:75792"/>
        <dbReference type="ChEBI" id="CHEBI:78442"/>
        <dbReference type="ChEBI" id="CHEBI:78529"/>
        <dbReference type="EC" id="2.3.2.3"/>
    </reaction>
</comment>
<reference evidence="8" key="1">
    <citation type="submission" date="2015-07" db="EMBL/GenBank/DDBJ databases">
        <title>Draft genome sequence of the purine-degrading Gottschalkia purinilyticum DSM 1384 (formerly Clostridium purinilyticum).</title>
        <authorList>
            <person name="Poehlein A."/>
            <person name="Schiel-Bengelsdorf B."/>
            <person name="Bengelsdorf F.R."/>
            <person name="Daniel R."/>
            <person name="Duerre P."/>
        </authorList>
    </citation>
    <scope>NUCLEOTIDE SEQUENCE [LARGE SCALE GENOMIC DNA]</scope>
    <source>
        <strain evidence="8">DSM 1384</strain>
    </source>
</reference>
<dbReference type="EMBL" id="LGSS01000011">
    <property type="protein sequence ID" value="KNF07851.1"/>
    <property type="molecule type" value="Genomic_DNA"/>
</dbReference>
<protein>
    <recommendedName>
        <fullName evidence="6">Phosphatidylglycerol lysyltransferase</fullName>
        <ecNumber evidence="6">2.3.2.3</ecNumber>
    </recommendedName>
    <alternativeName>
        <fullName evidence="6">Lysylphosphatidylglycerol synthase</fullName>
    </alternativeName>
</protein>
<dbReference type="Pfam" id="PF03706">
    <property type="entry name" value="LPG_synthase_TM"/>
    <property type="match status" value="1"/>
</dbReference>
<evidence type="ECO:0000256" key="6">
    <source>
        <dbReference type="RuleBase" id="RU363042"/>
    </source>
</evidence>
<feature type="transmembrane region" description="Helical" evidence="6">
    <location>
        <begin position="27"/>
        <end position="47"/>
    </location>
</feature>
<evidence type="ECO:0000313" key="8">
    <source>
        <dbReference type="Proteomes" id="UP000037267"/>
    </source>
</evidence>
<gene>
    <name evidence="6" type="primary">mprF</name>
    <name evidence="7" type="ORF">CLPU_11c00190</name>
</gene>
<dbReference type="Proteomes" id="UP000037267">
    <property type="component" value="Unassembled WGS sequence"/>
</dbReference>
<feature type="transmembrane region" description="Helical" evidence="6">
    <location>
        <begin position="288"/>
        <end position="312"/>
    </location>
</feature>
<dbReference type="GO" id="GO:0006629">
    <property type="term" value="P:lipid metabolic process"/>
    <property type="evidence" value="ECO:0007669"/>
    <property type="project" value="UniProtKB-KW"/>
</dbReference>
<dbReference type="GO" id="GO:0005886">
    <property type="term" value="C:plasma membrane"/>
    <property type="evidence" value="ECO:0007669"/>
    <property type="project" value="UniProtKB-SubCell"/>
</dbReference>
<evidence type="ECO:0000256" key="5">
    <source>
        <dbReference type="ARBA" id="ARBA00023136"/>
    </source>
</evidence>
<comment type="subcellular location">
    <subcellularLocation>
        <location evidence="1 6">Cell membrane</location>
        <topology evidence="1 6">Multi-pass membrane protein</topology>
    </subcellularLocation>
</comment>